<dbReference type="Gene3D" id="3.20.180.10">
    <property type="entry name" value="PNP-oxidase-like"/>
    <property type="match status" value="1"/>
</dbReference>
<sequence>MPNPTPMLIESALAVGFRGTTAPIPTNPRHYRHLFASEDASTCVQLRQPLFRRCDARSRLRSSRIRAVAKDSSSDPSEASGKQSYSYHPFEEIHESRSDGGDEATLTSAEAARTLIEVNGQATLMFSGLISDEVHENIFWPDLPYLTDEHGNIYFEVSDDEDILRILTTDNNFVQVIIGMDTTEMLNEMELGQGDIDFGFEEIVEDENEDDEGEEDDEDEEDEEEDGDYENDWVGALDHEEDGFDSDGTIGDWAKLETMRSSHPMYFAKKLTEVAAEKPLDWMDQPPAGLVVQGLLRPAFVDERTVIRKHVPDPQSGDDSSQVGKVVDGNQEGLHINGQGNKLDSKSSSKDGSIWAEEMEKDESLRTGSSFYKLEMIKIQLVSPQGNQTVVEVKDFLRSQPDAIAHSSAKILSRLKAGGEKTSQALMSLCWRVKGIKVEEVAPIGLDSLGLDLRVCSGAQIQTLRFGFQKRAFSEFSAERQLNELLFPRLHPKPQRRTEARQKE</sequence>
<gene>
    <name evidence="2" type="ORF">Scep_006150</name>
</gene>
<dbReference type="Proteomes" id="UP001419268">
    <property type="component" value="Unassembled WGS sequence"/>
</dbReference>
<dbReference type="AlphaFoldDB" id="A0AAP0K985"/>
<comment type="caution">
    <text evidence="2">The sequence shown here is derived from an EMBL/GenBank/DDBJ whole genome shotgun (WGS) entry which is preliminary data.</text>
</comment>
<protein>
    <recommendedName>
        <fullName evidence="4">Pentatricopeptide repeat (PPR) superfamily protein</fullName>
    </recommendedName>
</protein>
<dbReference type="SUPFAM" id="SSF50475">
    <property type="entry name" value="FMN-binding split barrel"/>
    <property type="match status" value="1"/>
</dbReference>
<feature type="region of interest" description="Disordered" evidence="1">
    <location>
        <begin position="331"/>
        <end position="361"/>
    </location>
</feature>
<feature type="region of interest" description="Disordered" evidence="1">
    <location>
        <begin position="65"/>
        <end position="87"/>
    </location>
</feature>
<keyword evidence="3" id="KW-1185">Reference proteome</keyword>
<evidence type="ECO:0000256" key="1">
    <source>
        <dbReference type="SAM" id="MobiDB-lite"/>
    </source>
</evidence>
<dbReference type="InterPro" id="IPR037119">
    <property type="entry name" value="Haem_oxidase_HugZ-like_sf"/>
</dbReference>
<name>A0AAP0K985_9MAGN</name>
<proteinExistence type="predicted"/>
<reference evidence="2 3" key="1">
    <citation type="submission" date="2024-01" db="EMBL/GenBank/DDBJ databases">
        <title>Genome assemblies of Stephania.</title>
        <authorList>
            <person name="Yang L."/>
        </authorList>
    </citation>
    <scope>NUCLEOTIDE SEQUENCE [LARGE SCALE GENOMIC DNA]</scope>
    <source>
        <strain evidence="2">JXDWG</strain>
        <tissue evidence="2">Leaf</tissue>
    </source>
</reference>
<evidence type="ECO:0008006" key="4">
    <source>
        <dbReference type="Google" id="ProtNLM"/>
    </source>
</evidence>
<evidence type="ECO:0000313" key="3">
    <source>
        <dbReference type="Proteomes" id="UP001419268"/>
    </source>
</evidence>
<feature type="compositionally biased region" description="Polar residues" evidence="1">
    <location>
        <begin position="74"/>
        <end position="86"/>
    </location>
</feature>
<evidence type="ECO:0000313" key="2">
    <source>
        <dbReference type="EMBL" id="KAK9147393.1"/>
    </source>
</evidence>
<feature type="region of interest" description="Disordered" evidence="1">
    <location>
        <begin position="206"/>
        <end position="229"/>
    </location>
</feature>
<dbReference type="PANTHER" id="PTHR13343">
    <property type="entry name" value="CREG1 PROTEIN"/>
    <property type="match status" value="1"/>
</dbReference>
<dbReference type="EMBL" id="JBBNAG010000003">
    <property type="protein sequence ID" value="KAK9147393.1"/>
    <property type="molecule type" value="Genomic_DNA"/>
</dbReference>
<dbReference type="PANTHER" id="PTHR13343:SF28">
    <property type="entry name" value="PENTATRICOPEPTIDE REPEAT (PPR) SUPERFAMILY PROTEIN"/>
    <property type="match status" value="1"/>
</dbReference>
<organism evidence="2 3">
    <name type="scientific">Stephania cephalantha</name>
    <dbReference type="NCBI Taxonomy" id="152367"/>
    <lineage>
        <taxon>Eukaryota</taxon>
        <taxon>Viridiplantae</taxon>
        <taxon>Streptophyta</taxon>
        <taxon>Embryophyta</taxon>
        <taxon>Tracheophyta</taxon>
        <taxon>Spermatophyta</taxon>
        <taxon>Magnoliopsida</taxon>
        <taxon>Ranunculales</taxon>
        <taxon>Menispermaceae</taxon>
        <taxon>Menispermoideae</taxon>
        <taxon>Cissampelideae</taxon>
        <taxon>Stephania</taxon>
    </lineage>
</organism>
<accession>A0AAP0K985</accession>